<dbReference type="Proteomes" id="UP000295221">
    <property type="component" value="Unassembled WGS sequence"/>
</dbReference>
<dbReference type="Gene3D" id="3.30.160.100">
    <property type="entry name" value="Ribosome hibernation promotion factor-like"/>
    <property type="match status" value="1"/>
</dbReference>
<dbReference type="InterPro" id="IPR003489">
    <property type="entry name" value="RHF/RaiA"/>
</dbReference>
<dbReference type="Pfam" id="PF02482">
    <property type="entry name" value="Ribosomal_S30AE"/>
    <property type="match status" value="1"/>
</dbReference>
<proteinExistence type="predicted"/>
<protein>
    <submittedName>
        <fullName evidence="1">Sigma 54 modulation/S30EA-like ribosomal protein</fullName>
    </submittedName>
</protein>
<evidence type="ECO:0000313" key="1">
    <source>
        <dbReference type="EMBL" id="TCO11080.1"/>
    </source>
</evidence>
<organism evidence="1 2">
    <name type="scientific">Natronoflexus pectinivorans</name>
    <dbReference type="NCBI Taxonomy" id="682526"/>
    <lineage>
        <taxon>Bacteria</taxon>
        <taxon>Pseudomonadati</taxon>
        <taxon>Bacteroidota</taxon>
        <taxon>Bacteroidia</taxon>
        <taxon>Marinilabiliales</taxon>
        <taxon>Marinilabiliaceae</taxon>
        <taxon>Natronoflexus</taxon>
    </lineage>
</organism>
<dbReference type="InterPro" id="IPR036567">
    <property type="entry name" value="RHF-like"/>
</dbReference>
<dbReference type="AlphaFoldDB" id="A0A4R2GPK5"/>
<dbReference type="GO" id="GO:0005840">
    <property type="term" value="C:ribosome"/>
    <property type="evidence" value="ECO:0007669"/>
    <property type="project" value="UniProtKB-KW"/>
</dbReference>
<gene>
    <name evidence="1" type="ORF">EV194_101714</name>
</gene>
<accession>A0A4R2GPK5</accession>
<keyword evidence="1" id="KW-0689">Ribosomal protein</keyword>
<evidence type="ECO:0000313" key="2">
    <source>
        <dbReference type="Proteomes" id="UP000295221"/>
    </source>
</evidence>
<keyword evidence="1" id="KW-0687">Ribonucleoprotein</keyword>
<reference evidence="1 2" key="1">
    <citation type="submission" date="2019-03" db="EMBL/GenBank/DDBJ databases">
        <title>Genomic Encyclopedia of Type Strains, Phase IV (KMG-IV): sequencing the most valuable type-strain genomes for metagenomic binning, comparative biology and taxonomic classification.</title>
        <authorList>
            <person name="Goeker M."/>
        </authorList>
    </citation>
    <scope>NUCLEOTIDE SEQUENCE [LARGE SCALE GENOMIC DNA]</scope>
    <source>
        <strain evidence="1 2">DSM 24179</strain>
    </source>
</reference>
<dbReference type="RefSeq" id="WP_132432103.1">
    <property type="nucleotide sequence ID" value="NZ_SLWK01000001.1"/>
</dbReference>
<dbReference type="EMBL" id="SLWK01000001">
    <property type="protein sequence ID" value="TCO11080.1"/>
    <property type="molecule type" value="Genomic_DNA"/>
</dbReference>
<dbReference type="OrthoDB" id="121633at2"/>
<keyword evidence="2" id="KW-1185">Reference proteome</keyword>
<comment type="caution">
    <text evidence="1">The sequence shown here is derived from an EMBL/GenBank/DDBJ whole genome shotgun (WGS) entry which is preliminary data.</text>
</comment>
<sequence>MQIQFNSDKNVVGSEKLLEFSTSLISFELSKFKEQITRVEIHLSDEDGNKKGLNDKRCMVEARLAGMKPIAVTDHANTQEQAVFGAVDKLKSSLEKITGRLKNN</sequence>
<name>A0A4R2GPK5_9BACT</name>
<dbReference type="SUPFAM" id="SSF69754">
    <property type="entry name" value="Ribosome binding protein Y (YfiA homologue)"/>
    <property type="match status" value="1"/>
</dbReference>